<feature type="signal peptide" evidence="1">
    <location>
        <begin position="1"/>
        <end position="21"/>
    </location>
</feature>
<reference evidence="2" key="1">
    <citation type="submission" date="2019-12" db="EMBL/GenBank/DDBJ databases">
        <title>An insight into the sialome of adult female Ixodes ricinus ticks feeding for 6 days.</title>
        <authorList>
            <person name="Perner J."/>
            <person name="Ribeiro J.M.C."/>
        </authorList>
    </citation>
    <scope>NUCLEOTIDE SEQUENCE</scope>
    <source>
        <strain evidence="2">Semi-engorged</strain>
        <tissue evidence="2">Salivary glands</tissue>
    </source>
</reference>
<feature type="chain" id="PRO_5025484645" evidence="1">
    <location>
        <begin position="22"/>
        <end position="81"/>
    </location>
</feature>
<dbReference type="AlphaFoldDB" id="A0A6B0U2J2"/>
<organism evidence="2">
    <name type="scientific">Ixodes ricinus</name>
    <name type="common">Common tick</name>
    <name type="synonym">Acarus ricinus</name>
    <dbReference type="NCBI Taxonomy" id="34613"/>
    <lineage>
        <taxon>Eukaryota</taxon>
        <taxon>Metazoa</taxon>
        <taxon>Ecdysozoa</taxon>
        <taxon>Arthropoda</taxon>
        <taxon>Chelicerata</taxon>
        <taxon>Arachnida</taxon>
        <taxon>Acari</taxon>
        <taxon>Parasitiformes</taxon>
        <taxon>Ixodida</taxon>
        <taxon>Ixodoidea</taxon>
        <taxon>Ixodidae</taxon>
        <taxon>Ixodinae</taxon>
        <taxon>Ixodes</taxon>
    </lineage>
</organism>
<dbReference type="EMBL" id="GIFC01002458">
    <property type="protein sequence ID" value="MXU84541.1"/>
    <property type="molecule type" value="Transcribed_RNA"/>
</dbReference>
<proteinExistence type="predicted"/>
<evidence type="ECO:0000313" key="2">
    <source>
        <dbReference type="EMBL" id="MXU84541.1"/>
    </source>
</evidence>
<accession>A0A6B0U2J2</accession>
<name>A0A6B0U2J2_IXORI</name>
<protein>
    <submittedName>
        <fullName evidence="2">Putative secreted protein</fullName>
    </submittedName>
</protein>
<sequence>MVVGMEARMALVFVFSPPCTSIHCCQPDTAFWKEKWLLPSPWLVVCHSTLNAALADYSQHSPWCLDHLTKSVLAVLWPYTI</sequence>
<evidence type="ECO:0000256" key="1">
    <source>
        <dbReference type="SAM" id="SignalP"/>
    </source>
</evidence>
<keyword evidence="1" id="KW-0732">Signal</keyword>